<accession>S8C9M8</accession>
<feature type="compositionally biased region" description="Basic and acidic residues" evidence="1">
    <location>
        <begin position="129"/>
        <end position="142"/>
    </location>
</feature>
<dbReference type="PANTHER" id="PTHR33257">
    <property type="entry name" value="OS05G0165500 PROTEIN"/>
    <property type="match status" value="1"/>
</dbReference>
<feature type="compositionally biased region" description="Pro residues" evidence="1">
    <location>
        <begin position="62"/>
        <end position="73"/>
    </location>
</feature>
<comment type="caution">
    <text evidence="2">The sequence shown here is derived from an EMBL/GenBank/DDBJ whole genome shotgun (WGS) entry which is preliminary data.</text>
</comment>
<evidence type="ECO:0000256" key="1">
    <source>
        <dbReference type="SAM" id="MobiDB-lite"/>
    </source>
</evidence>
<sequence>MSRSSSRSLDFDDKLILSRLTSRQRTTAEASFRQPYYCAGGSCSVPFNWESQPGTPKHPLSHSPPPPLTPPPSYHRGSPAISAKKGFGNYRILNSVLRLRKSGADSPPSSTSSSSFSSYSHSVPSTPLDGRRNGRSRSDPRSRMAISDYSDSPTSTLCLGGRRNEVRLIDGYHWPVKCLKKMVNAMGSRKKGRDF</sequence>
<feature type="region of interest" description="Disordered" evidence="1">
    <location>
        <begin position="100"/>
        <end position="157"/>
    </location>
</feature>
<gene>
    <name evidence="2" type="ORF">M569_13729</name>
</gene>
<evidence type="ECO:0000313" key="2">
    <source>
        <dbReference type="EMBL" id="EPS61071.1"/>
    </source>
</evidence>
<reference evidence="2 3" key="1">
    <citation type="journal article" date="2013" name="BMC Genomics">
        <title>The miniature genome of a carnivorous plant Genlisea aurea contains a low number of genes and short non-coding sequences.</title>
        <authorList>
            <person name="Leushkin E.V."/>
            <person name="Sutormin R.A."/>
            <person name="Nabieva E.R."/>
            <person name="Penin A.A."/>
            <person name="Kondrashov A.S."/>
            <person name="Logacheva M.D."/>
        </authorList>
    </citation>
    <scope>NUCLEOTIDE SEQUENCE [LARGE SCALE GENOMIC DNA]</scope>
</reference>
<dbReference type="AlphaFoldDB" id="S8C9M8"/>
<evidence type="ECO:0000313" key="3">
    <source>
        <dbReference type="Proteomes" id="UP000015453"/>
    </source>
</evidence>
<protein>
    <submittedName>
        <fullName evidence="2">Uncharacterized protein</fullName>
    </submittedName>
</protein>
<keyword evidence="3" id="KW-1185">Reference proteome</keyword>
<feature type="compositionally biased region" description="Low complexity" evidence="1">
    <location>
        <begin position="104"/>
        <end position="125"/>
    </location>
</feature>
<dbReference type="PANTHER" id="PTHR33257:SF4">
    <property type="entry name" value="EXPRESSED PROTEIN"/>
    <property type="match status" value="1"/>
</dbReference>
<name>S8C9M8_9LAMI</name>
<organism evidence="2 3">
    <name type="scientific">Genlisea aurea</name>
    <dbReference type="NCBI Taxonomy" id="192259"/>
    <lineage>
        <taxon>Eukaryota</taxon>
        <taxon>Viridiplantae</taxon>
        <taxon>Streptophyta</taxon>
        <taxon>Embryophyta</taxon>
        <taxon>Tracheophyta</taxon>
        <taxon>Spermatophyta</taxon>
        <taxon>Magnoliopsida</taxon>
        <taxon>eudicotyledons</taxon>
        <taxon>Gunneridae</taxon>
        <taxon>Pentapetalae</taxon>
        <taxon>asterids</taxon>
        <taxon>lamiids</taxon>
        <taxon>Lamiales</taxon>
        <taxon>Lentibulariaceae</taxon>
        <taxon>Genlisea</taxon>
    </lineage>
</organism>
<dbReference type="Proteomes" id="UP000015453">
    <property type="component" value="Unassembled WGS sequence"/>
</dbReference>
<dbReference type="EMBL" id="AUSU01007101">
    <property type="protein sequence ID" value="EPS61071.1"/>
    <property type="molecule type" value="Genomic_DNA"/>
</dbReference>
<proteinExistence type="predicted"/>
<feature type="region of interest" description="Disordered" evidence="1">
    <location>
        <begin position="48"/>
        <end position="82"/>
    </location>
</feature>